<protein>
    <submittedName>
        <fullName evidence="2">Uncharacterized protein</fullName>
    </submittedName>
</protein>
<accession>A0ABR2QX97</accession>
<reference evidence="2 3" key="1">
    <citation type="journal article" date="2024" name="G3 (Bethesda)">
        <title>Genome assembly of Hibiscus sabdariffa L. provides insights into metabolisms of medicinal natural products.</title>
        <authorList>
            <person name="Kim T."/>
        </authorList>
    </citation>
    <scope>NUCLEOTIDE SEQUENCE [LARGE SCALE GENOMIC DNA]</scope>
    <source>
        <strain evidence="2">TK-2024</strain>
        <tissue evidence="2">Old leaves</tissue>
    </source>
</reference>
<sequence>MCCNLLISFIFFCRWLQKSKVARKRHRRFWKRKVVEKELEVLEAKAAEMRRELKQTKREDRKFKAKLRKAERIASETREANRLASLDDARAQLCFQAMLPLLDD</sequence>
<proteinExistence type="predicted"/>
<keyword evidence="3" id="KW-1185">Reference proteome</keyword>
<comment type="caution">
    <text evidence="2">The sequence shown here is derived from an EMBL/GenBank/DDBJ whole genome shotgun (WGS) entry which is preliminary data.</text>
</comment>
<organism evidence="2 3">
    <name type="scientific">Hibiscus sabdariffa</name>
    <name type="common">roselle</name>
    <dbReference type="NCBI Taxonomy" id="183260"/>
    <lineage>
        <taxon>Eukaryota</taxon>
        <taxon>Viridiplantae</taxon>
        <taxon>Streptophyta</taxon>
        <taxon>Embryophyta</taxon>
        <taxon>Tracheophyta</taxon>
        <taxon>Spermatophyta</taxon>
        <taxon>Magnoliopsida</taxon>
        <taxon>eudicotyledons</taxon>
        <taxon>Gunneridae</taxon>
        <taxon>Pentapetalae</taxon>
        <taxon>rosids</taxon>
        <taxon>malvids</taxon>
        <taxon>Malvales</taxon>
        <taxon>Malvaceae</taxon>
        <taxon>Malvoideae</taxon>
        <taxon>Hibiscus</taxon>
    </lineage>
</organism>
<evidence type="ECO:0000313" key="2">
    <source>
        <dbReference type="EMBL" id="KAK9005308.1"/>
    </source>
</evidence>
<dbReference type="Proteomes" id="UP001396334">
    <property type="component" value="Unassembled WGS sequence"/>
</dbReference>
<name>A0ABR2QX97_9ROSI</name>
<gene>
    <name evidence="2" type="ORF">V6N11_042748</name>
</gene>
<evidence type="ECO:0000256" key="1">
    <source>
        <dbReference type="SAM" id="Coils"/>
    </source>
</evidence>
<evidence type="ECO:0000313" key="3">
    <source>
        <dbReference type="Proteomes" id="UP001396334"/>
    </source>
</evidence>
<feature type="coiled-coil region" evidence="1">
    <location>
        <begin position="32"/>
        <end position="73"/>
    </location>
</feature>
<keyword evidence="1" id="KW-0175">Coiled coil</keyword>
<dbReference type="EMBL" id="JBBPBN010000030">
    <property type="protein sequence ID" value="KAK9005308.1"/>
    <property type="molecule type" value="Genomic_DNA"/>
</dbReference>